<dbReference type="Proteomes" id="UP000005143">
    <property type="component" value="Unassembled WGS sequence"/>
</dbReference>
<dbReference type="PANTHER" id="PTHR33371">
    <property type="entry name" value="INTERMEMBRANE PHOSPHOLIPID TRANSPORT SYSTEM BINDING PROTEIN MLAD-RELATED"/>
    <property type="match status" value="1"/>
</dbReference>
<organism evidence="3 4">
    <name type="scientific">Patulibacter medicamentivorans</name>
    <dbReference type="NCBI Taxonomy" id="1097667"/>
    <lineage>
        <taxon>Bacteria</taxon>
        <taxon>Bacillati</taxon>
        <taxon>Actinomycetota</taxon>
        <taxon>Thermoleophilia</taxon>
        <taxon>Solirubrobacterales</taxon>
        <taxon>Patulibacteraceae</taxon>
        <taxon>Patulibacter</taxon>
    </lineage>
</organism>
<name>H0E3S7_9ACTN</name>
<keyword evidence="1" id="KW-0472">Membrane</keyword>
<proteinExistence type="predicted"/>
<evidence type="ECO:0000313" key="3">
    <source>
        <dbReference type="EMBL" id="EHN11671.1"/>
    </source>
</evidence>
<dbReference type="PANTHER" id="PTHR33371:SF16">
    <property type="entry name" value="MCE-FAMILY PROTEIN MCE3F"/>
    <property type="match status" value="1"/>
</dbReference>
<dbReference type="InterPro" id="IPR003399">
    <property type="entry name" value="Mce/MlaD"/>
</dbReference>
<dbReference type="OrthoDB" id="5242258at2"/>
<dbReference type="Pfam" id="PF02470">
    <property type="entry name" value="MlaD"/>
    <property type="match status" value="1"/>
</dbReference>
<evidence type="ECO:0000259" key="2">
    <source>
        <dbReference type="Pfam" id="PF02470"/>
    </source>
</evidence>
<reference evidence="3 4" key="1">
    <citation type="journal article" date="2013" name="Biodegradation">
        <title>Quantitative proteomic analysis of ibuprofen-degrading Patulibacter sp. strain I11.</title>
        <authorList>
            <person name="Almeida B."/>
            <person name="Kjeldal H."/>
            <person name="Lolas I."/>
            <person name="Knudsen A.D."/>
            <person name="Carvalho G."/>
            <person name="Nielsen K.L."/>
            <person name="Barreto Crespo M.T."/>
            <person name="Stensballe A."/>
            <person name="Nielsen J.L."/>
        </authorList>
    </citation>
    <scope>NUCLEOTIDE SEQUENCE [LARGE SCALE GENOMIC DNA]</scope>
    <source>
        <strain evidence="3 4">I11</strain>
    </source>
</reference>
<dbReference type="InterPro" id="IPR052336">
    <property type="entry name" value="MlaD_Phospholipid_Transporter"/>
</dbReference>
<feature type="transmembrane region" description="Helical" evidence="1">
    <location>
        <begin position="12"/>
        <end position="34"/>
    </location>
</feature>
<evidence type="ECO:0000313" key="4">
    <source>
        <dbReference type="Proteomes" id="UP000005143"/>
    </source>
</evidence>
<evidence type="ECO:0000256" key="1">
    <source>
        <dbReference type="SAM" id="Phobius"/>
    </source>
</evidence>
<keyword evidence="1" id="KW-0812">Transmembrane</keyword>
<protein>
    <submittedName>
        <fullName evidence="3">MCE-family protein Mce6D</fullName>
    </submittedName>
</protein>
<comment type="caution">
    <text evidence="3">The sequence shown here is derived from an EMBL/GenBank/DDBJ whole genome shotgun (WGS) entry which is preliminary data.</text>
</comment>
<dbReference type="AlphaFoldDB" id="H0E3S7"/>
<dbReference type="GO" id="GO:0005576">
    <property type="term" value="C:extracellular region"/>
    <property type="evidence" value="ECO:0007669"/>
    <property type="project" value="TreeGrafter"/>
</dbReference>
<gene>
    <name evidence="3" type="ORF">PAI11_14510</name>
</gene>
<accession>H0E3S7</accession>
<dbReference type="RefSeq" id="WP_007572612.1">
    <property type="nucleotide sequence ID" value="NZ_AGUD01000080.1"/>
</dbReference>
<feature type="domain" description="Mce/MlaD" evidence="2">
    <location>
        <begin position="45"/>
        <end position="125"/>
    </location>
</feature>
<sequence length="424" mass="45089">MRAQLRTIRQHWWAVAVIVVAMVLALLVAGYLLVNQRVPLPWQSSYTVNAEFASAQAVVGGQGQQVTVAGVPVGEIRGVRRSDRGTAIVSMRIKRDRLDAVHRDATMALRPRTGLQDMAIDLQPGSRRSPKLPDGGTIPIRQTVPQVQIDEVLSSLDGDSRAYLQQFLAATRTGLDGRGEQIQRLLALSVPTAKQAHRVLSVLRERRSLVRTGVSRVKRISAALGGRDADLVRLIDGAAATLDAVGRRDADVRASLRELPATLDGARTAVGAAASLGSEIRGAAPQLRTALRATGGALPKLDPLLAELPADLRPVQALAVAGQPVLERLDGALTSLKPVLGDLGRTARSLQYVSNVLGYNPAGKEEGYLFWLAWFLHNGNSLLSTQDASGAVWRGQLLVGCASLSGIPGTSALTGILDSLGLCR</sequence>
<keyword evidence="4" id="KW-1185">Reference proteome</keyword>
<dbReference type="EMBL" id="AGUD01000080">
    <property type="protein sequence ID" value="EHN11671.1"/>
    <property type="molecule type" value="Genomic_DNA"/>
</dbReference>
<keyword evidence="1" id="KW-1133">Transmembrane helix</keyword>